<dbReference type="Proteomes" id="UP001056778">
    <property type="component" value="Chromosome 1"/>
</dbReference>
<organism evidence="1 2">
    <name type="scientific">Holotrichia oblita</name>
    <name type="common">Chafer beetle</name>
    <dbReference type="NCBI Taxonomy" id="644536"/>
    <lineage>
        <taxon>Eukaryota</taxon>
        <taxon>Metazoa</taxon>
        <taxon>Ecdysozoa</taxon>
        <taxon>Arthropoda</taxon>
        <taxon>Hexapoda</taxon>
        <taxon>Insecta</taxon>
        <taxon>Pterygota</taxon>
        <taxon>Neoptera</taxon>
        <taxon>Endopterygota</taxon>
        <taxon>Coleoptera</taxon>
        <taxon>Polyphaga</taxon>
        <taxon>Scarabaeiformia</taxon>
        <taxon>Scarabaeidae</taxon>
        <taxon>Melolonthinae</taxon>
        <taxon>Holotrichia</taxon>
    </lineage>
</organism>
<keyword evidence="2" id="KW-1185">Reference proteome</keyword>
<proteinExistence type="predicted"/>
<sequence length="201" mass="22844">MGDITFNAQAYCKIILHSVKYAHCSVNGVLLAKPVSKSKDIEFVDAIPLFHMSLNLTPMAEIALTEIDQYASQNGLIIAGYYMAHENFRECSFEKAYHRISEKIADNFGSACLVVVDNRRLSLNIDNIALRVAQFSDGKYKTIDTAKVSLYPTDTLDICSSLISRRYYVDLIDFDNHLDDIVLDWKNELINKEIEKYCIVD</sequence>
<name>A0ACB9TXA4_HOLOL</name>
<dbReference type="EMBL" id="CM043015">
    <property type="protein sequence ID" value="KAI4471532.1"/>
    <property type="molecule type" value="Genomic_DNA"/>
</dbReference>
<evidence type="ECO:0000313" key="2">
    <source>
        <dbReference type="Proteomes" id="UP001056778"/>
    </source>
</evidence>
<comment type="caution">
    <text evidence="1">The sequence shown here is derived from an EMBL/GenBank/DDBJ whole genome shotgun (WGS) entry which is preliminary data.</text>
</comment>
<reference evidence="1" key="1">
    <citation type="submission" date="2022-04" db="EMBL/GenBank/DDBJ databases">
        <title>Chromosome-scale genome assembly of Holotrichia oblita Faldermann.</title>
        <authorList>
            <person name="Rongchong L."/>
        </authorList>
    </citation>
    <scope>NUCLEOTIDE SEQUENCE</scope>
    <source>
        <strain evidence="1">81SQS9</strain>
    </source>
</reference>
<accession>A0ACB9TXA4</accession>
<gene>
    <name evidence="1" type="ORF">MML48_1g10404</name>
</gene>
<protein>
    <submittedName>
        <fullName evidence="1">Er membrane protein complex</fullName>
    </submittedName>
</protein>
<evidence type="ECO:0000313" key="1">
    <source>
        <dbReference type="EMBL" id="KAI4471532.1"/>
    </source>
</evidence>